<gene>
    <name evidence="2" type="ORF">Plo01_17070</name>
</gene>
<dbReference type="EMBL" id="BOOH01000016">
    <property type="protein sequence ID" value="GIH75278.1"/>
    <property type="molecule type" value="Genomic_DNA"/>
</dbReference>
<reference evidence="2 3" key="1">
    <citation type="submission" date="2021-01" db="EMBL/GenBank/DDBJ databases">
        <title>Whole genome shotgun sequence of Planobispora longispora NBRC 13918.</title>
        <authorList>
            <person name="Komaki H."/>
            <person name="Tamura T."/>
        </authorList>
    </citation>
    <scope>NUCLEOTIDE SEQUENCE [LARGE SCALE GENOMIC DNA]</scope>
    <source>
        <strain evidence="2 3">NBRC 13918</strain>
    </source>
</reference>
<proteinExistence type="predicted"/>
<name>A0A8J3RHZ7_9ACTN</name>
<keyword evidence="1" id="KW-1133">Transmembrane helix</keyword>
<sequence length="81" mass="8935">MTEPTETPPPYIPGPEPDDHVVFVRTLGSTALVGGMVLSFGILLFDGDFPSWPWLVGLWFTALIGLGLRLEVALREQGQRR</sequence>
<dbReference type="Proteomes" id="UP000616724">
    <property type="component" value="Unassembled WGS sequence"/>
</dbReference>
<evidence type="ECO:0000256" key="1">
    <source>
        <dbReference type="SAM" id="Phobius"/>
    </source>
</evidence>
<organism evidence="2 3">
    <name type="scientific">Planobispora longispora</name>
    <dbReference type="NCBI Taxonomy" id="28887"/>
    <lineage>
        <taxon>Bacteria</taxon>
        <taxon>Bacillati</taxon>
        <taxon>Actinomycetota</taxon>
        <taxon>Actinomycetes</taxon>
        <taxon>Streptosporangiales</taxon>
        <taxon>Streptosporangiaceae</taxon>
        <taxon>Planobispora</taxon>
    </lineage>
</organism>
<evidence type="ECO:0000313" key="3">
    <source>
        <dbReference type="Proteomes" id="UP000616724"/>
    </source>
</evidence>
<comment type="caution">
    <text evidence="2">The sequence shown here is derived from an EMBL/GenBank/DDBJ whole genome shotgun (WGS) entry which is preliminary data.</text>
</comment>
<evidence type="ECO:0000313" key="2">
    <source>
        <dbReference type="EMBL" id="GIH75278.1"/>
    </source>
</evidence>
<keyword evidence="3" id="KW-1185">Reference proteome</keyword>
<feature type="transmembrane region" description="Helical" evidence="1">
    <location>
        <begin position="51"/>
        <end position="72"/>
    </location>
</feature>
<protein>
    <submittedName>
        <fullName evidence="2">Uncharacterized protein</fullName>
    </submittedName>
</protein>
<accession>A0A8J3RHZ7</accession>
<keyword evidence="1" id="KW-0472">Membrane</keyword>
<feature type="transmembrane region" description="Helical" evidence="1">
    <location>
        <begin position="22"/>
        <end position="45"/>
    </location>
</feature>
<dbReference type="AlphaFoldDB" id="A0A8J3RHZ7"/>
<keyword evidence="1" id="KW-0812">Transmembrane</keyword>